<dbReference type="AlphaFoldDB" id="A0A0E9XS08"/>
<protein>
    <submittedName>
        <fullName evidence="1">Uncharacterized protein</fullName>
    </submittedName>
</protein>
<reference evidence="1" key="1">
    <citation type="submission" date="2014-11" db="EMBL/GenBank/DDBJ databases">
        <authorList>
            <person name="Amaro Gonzalez C."/>
        </authorList>
    </citation>
    <scope>NUCLEOTIDE SEQUENCE</scope>
</reference>
<name>A0A0E9XS08_ANGAN</name>
<sequence length="50" mass="5694">MRDLPKVGVYMYTRVLTCTALMGRMHIADIPVTKVKRNAHRSDFWSQGAA</sequence>
<dbReference type="EMBL" id="GBXM01003168">
    <property type="protein sequence ID" value="JAI05410.1"/>
    <property type="molecule type" value="Transcribed_RNA"/>
</dbReference>
<reference evidence="1" key="2">
    <citation type="journal article" date="2015" name="Fish Shellfish Immunol.">
        <title>Early steps in the European eel (Anguilla anguilla)-Vibrio vulnificus interaction in the gills: Role of the RtxA13 toxin.</title>
        <authorList>
            <person name="Callol A."/>
            <person name="Pajuelo D."/>
            <person name="Ebbesson L."/>
            <person name="Teles M."/>
            <person name="MacKenzie S."/>
            <person name="Amaro C."/>
        </authorList>
    </citation>
    <scope>NUCLEOTIDE SEQUENCE</scope>
</reference>
<accession>A0A0E9XS08</accession>
<organism evidence="1">
    <name type="scientific">Anguilla anguilla</name>
    <name type="common">European freshwater eel</name>
    <name type="synonym">Muraena anguilla</name>
    <dbReference type="NCBI Taxonomy" id="7936"/>
    <lineage>
        <taxon>Eukaryota</taxon>
        <taxon>Metazoa</taxon>
        <taxon>Chordata</taxon>
        <taxon>Craniata</taxon>
        <taxon>Vertebrata</taxon>
        <taxon>Euteleostomi</taxon>
        <taxon>Actinopterygii</taxon>
        <taxon>Neopterygii</taxon>
        <taxon>Teleostei</taxon>
        <taxon>Anguilliformes</taxon>
        <taxon>Anguillidae</taxon>
        <taxon>Anguilla</taxon>
    </lineage>
</organism>
<evidence type="ECO:0000313" key="1">
    <source>
        <dbReference type="EMBL" id="JAI05410.1"/>
    </source>
</evidence>
<proteinExistence type="predicted"/>